<keyword evidence="2" id="KW-1133">Transmembrane helix</keyword>
<name>A0AAP2NY70_PRORE</name>
<evidence type="ECO:0000313" key="3">
    <source>
        <dbReference type="EMBL" id="MBX6983105.1"/>
    </source>
</evidence>
<accession>A0AAP2NY70</accession>
<evidence type="ECO:0000313" key="4">
    <source>
        <dbReference type="Proteomes" id="UP000824410"/>
    </source>
</evidence>
<organism evidence="3 4">
    <name type="scientific">Providencia rettgeri</name>
    <dbReference type="NCBI Taxonomy" id="587"/>
    <lineage>
        <taxon>Bacteria</taxon>
        <taxon>Pseudomonadati</taxon>
        <taxon>Pseudomonadota</taxon>
        <taxon>Gammaproteobacteria</taxon>
        <taxon>Enterobacterales</taxon>
        <taxon>Morganellaceae</taxon>
        <taxon>Providencia</taxon>
    </lineage>
</organism>
<keyword evidence="2" id="KW-0472">Membrane</keyword>
<feature type="transmembrane region" description="Helical" evidence="2">
    <location>
        <begin position="6"/>
        <end position="23"/>
    </location>
</feature>
<dbReference type="AlphaFoldDB" id="A0AAP2NY70"/>
<feature type="region of interest" description="Disordered" evidence="1">
    <location>
        <begin position="24"/>
        <end position="43"/>
    </location>
</feature>
<proteinExistence type="predicted"/>
<sequence>MWWTVAKYVAVIVASYFLSTVMAPKQRTSKTEAASSEDWDYPQPKEGTPQCVFFGDCWTDDWFVLAYGNYDYEAIRK</sequence>
<comment type="caution">
    <text evidence="3">The sequence shown here is derived from an EMBL/GenBank/DDBJ whole genome shotgun (WGS) entry which is preliminary data.</text>
</comment>
<gene>
    <name evidence="3" type="ORF">EX242_22970</name>
</gene>
<dbReference type="EMBL" id="SHDO01000053">
    <property type="protein sequence ID" value="MBX6983105.1"/>
    <property type="molecule type" value="Genomic_DNA"/>
</dbReference>
<reference evidence="3" key="1">
    <citation type="submission" date="2019-02" db="EMBL/GenBank/DDBJ databases">
        <title>Genomic characterization of isolates from hospital effluents in KZN, South Africa.</title>
        <authorList>
            <person name="Ntshobeni N."/>
            <person name="Allam M."/>
            <person name="Ismail A."/>
            <person name="Amoako D."/>
            <person name="Essack S."/>
            <person name="Chenia H."/>
        </authorList>
    </citation>
    <scope>NUCLEOTIDE SEQUENCE</scope>
    <source>
        <strain evidence="3">AFE97_S1</strain>
    </source>
</reference>
<keyword evidence="2" id="KW-0812">Transmembrane</keyword>
<evidence type="ECO:0000256" key="2">
    <source>
        <dbReference type="SAM" id="Phobius"/>
    </source>
</evidence>
<dbReference type="Proteomes" id="UP000824410">
    <property type="component" value="Unassembled WGS sequence"/>
</dbReference>
<protein>
    <submittedName>
        <fullName evidence="3">Uncharacterized protein</fullName>
    </submittedName>
</protein>
<evidence type="ECO:0000256" key="1">
    <source>
        <dbReference type="SAM" id="MobiDB-lite"/>
    </source>
</evidence>